<evidence type="ECO:0000313" key="2">
    <source>
        <dbReference type="EMBL" id="KAK8373318.1"/>
    </source>
</evidence>
<comment type="caution">
    <text evidence="2">The sequence shown here is derived from an EMBL/GenBank/DDBJ whole genome shotgun (WGS) entry which is preliminary data.</text>
</comment>
<organism evidence="2 3">
    <name type="scientific">Scylla paramamosain</name>
    <name type="common">Mud crab</name>
    <dbReference type="NCBI Taxonomy" id="85552"/>
    <lineage>
        <taxon>Eukaryota</taxon>
        <taxon>Metazoa</taxon>
        <taxon>Ecdysozoa</taxon>
        <taxon>Arthropoda</taxon>
        <taxon>Crustacea</taxon>
        <taxon>Multicrustacea</taxon>
        <taxon>Malacostraca</taxon>
        <taxon>Eumalacostraca</taxon>
        <taxon>Eucarida</taxon>
        <taxon>Decapoda</taxon>
        <taxon>Pleocyemata</taxon>
        <taxon>Brachyura</taxon>
        <taxon>Eubrachyura</taxon>
        <taxon>Portunoidea</taxon>
        <taxon>Portunidae</taxon>
        <taxon>Portuninae</taxon>
        <taxon>Scylla</taxon>
    </lineage>
</organism>
<name>A0AAW0SDE8_SCYPA</name>
<keyword evidence="3" id="KW-1185">Reference proteome</keyword>
<reference evidence="2 3" key="1">
    <citation type="submission" date="2023-03" db="EMBL/GenBank/DDBJ databases">
        <title>High-quality genome of Scylla paramamosain provides insights in environmental adaptation.</title>
        <authorList>
            <person name="Zhang L."/>
        </authorList>
    </citation>
    <scope>NUCLEOTIDE SEQUENCE [LARGE SCALE GENOMIC DNA]</scope>
    <source>
        <strain evidence="2">LZ_2023a</strain>
        <tissue evidence="2">Muscle</tissue>
    </source>
</reference>
<dbReference type="AlphaFoldDB" id="A0AAW0SDE8"/>
<feature type="non-terminal residue" evidence="2">
    <location>
        <position position="1"/>
    </location>
</feature>
<dbReference type="Proteomes" id="UP001487740">
    <property type="component" value="Unassembled WGS sequence"/>
</dbReference>
<protein>
    <submittedName>
        <fullName evidence="2">Uncharacterized protein</fullName>
    </submittedName>
</protein>
<evidence type="ECO:0000313" key="3">
    <source>
        <dbReference type="Proteomes" id="UP001487740"/>
    </source>
</evidence>
<accession>A0AAW0SDE8</accession>
<proteinExistence type="predicted"/>
<dbReference type="EMBL" id="JARAKH010001235">
    <property type="protein sequence ID" value="KAK8373318.1"/>
    <property type="molecule type" value="Genomic_DNA"/>
</dbReference>
<feature type="region of interest" description="Disordered" evidence="1">
    <location>
        <begin position="28"/>
        <end position="85"/>
    </location>
</feature>
<sequence>KTINVGLQPQSRIAHYTMIQQWEPWLGHGSAVGGTAGERVGEVEQSGGAQAFPPLPAPTDHAGSPAARASSLRPPGEQGKNPKEV</sequence>
<evidence type="ECO:0000256" key="1">
    <source>
        <dbReference type="SAM" id="MobiDB-lite"/>
    </source>
</evidence>
<gene>
    <name evidence="2" type="ORF">O3P69_012710</name>
</gene>